<feature type="domain" description="HTH marR-type" evidence="1">
    <location>
        <begin position="1"/>
        <end position="141"/>
    </location>
</feature>
<dbReference type="AlphaFoldDB" id="A0AAN0NEX9"/>
<dbReference type="Pfam" id="PF01047">
    <property type="entry name" value="MarR"/>
    <property type="match status" value="1"/>
</dbReference>
<organism evidence="2 3">
    <name type="scientific">Yoonia algicola</name>
    <dbReference type="NCBI Taxonomy" id="3137368"/>
    <lineage>
        <taxon>Bacteria</taxon>
        <taxon>Pseudomonadati</taxon>
        <taxon>Pseudomonadota</taxon>
        <taxon>Alphaproteobacteria</taxon>
        <taxon>Rhodobacterales</taxon>
        <taxon>Paracoccaceae</taxon>
        <taxon>Yoonia</taxon>
    </lineage>
</organism>
<evidence type="ECO:0000313" key="2">
    <source>
        <dbReference type="EMBL" id="WZU63751.1"/>
    </source>
</evidence>
<name>A0AAN0NEX9_9RHOB</name>
<dbReference type="InterPro" id="IPR036388">
    <property type="entry name" value="WH-like_DNA-bd_sf"/>
</dbReference>
<accession>A0AAN0NEX9</accession>
<proteinExistence type="predicted"/>
<dbReference type="RefSeq" id="WP_342070126.1">
    <property type="nucleotide sequence ID" value="NZ_CP151762.1"/>
</dbReference>
<dbReference type="InterPro" id="IPR039422">
    <property type="entry name" value="MarR/SlyA-like"/>
</dbReference>
<dbReference type="Proteomes" id="UP001451782">
    <property type="component" value="Chromosome"/>
</dbReference>
<dbReference type="InterPro" id="IPR000835">
    <property type="entry name" value="HTH_MarR-typ"/>
</dbReference>
<dbReference type="GO" id="GO:0003700">
    <property type="term" value="F:DNA-binding transcription factor activity"/>
    <property type="evidence" value="ECO:0007669"/>
    <property type="project" value="InterPro"/>
</dbReference>
<dbReference type="EMBL" id="CP151762">
    <property type="protein sequence ID" value="WZU63751.1"/>
    <property type="molecule type" value="Genomic_DNA"/>
</dbReference>
<evidence type="ECO:0000313" key="3">
    <source>
        <dbReference type="Proteomes" id="UP001451782"/>
    </source>
</evidence>
<dbReference type="SUPFAM" id="SSF46785">
    <property type="entry name" value="Winged helix' DNA-binding domain"/>
    <property type="match status" value="1"/>
</dbReference>
<protein>
    <submittedName>
        <fullName evidence="2">MarR family transcriptional regulator</fullName>
    </submittedName>
</protein>
<dbReference type="PRINTS" id="PR00598">
    <property type="entry name" value="HTHMARR"/>
</dbReference>
<dbReference type="Gene3D" id="1.10.10.10">
    <property type="entry name" value="Winged helix-like DNA-binding domain superfamily/Winged helix DNA-binding domain"/>
    <property type="match status" value="1"/>
</dbReference>
<gene>
    <name evidence="2" type="ORF">AABB28_18330</name>
</gene>
<sequence length="148" mass="16606">MNDLCLTNTLRLLQSADQIKARLSGDFASVHGLSVNEVFLLMHLEQAPLHRLSRVELAKRMHMSASTVTRMAAPLEKIGVVARQTDERDARLAFVVLTESGLEKVHEARVTFTKQAGYIFRDRWTEEDLEQLSGLLHRLVADAPGNLT</sequence>
<dbReference type="SMART" id="SM00347">
    <property type="entry name" value="HTH_MARR"/>
    <property type="match status" value="1"/>
</dbReference>
<dbReference type="InterPro" id="IPR036390">
    <property type="entry name" value="WH_DNA-bd_sf"/>
</dbReference>
<reference evidence="2 3" key="1">
    <citation type="submission" date="2024-04" db="EMBL/GenBank/DDBJ databases">
        <title>Phylogenomic analyses of a clade within the roseobacter group suggest taxonomic reassignments of species of the genera Aestuariivita, Citreicella, Loktanella, Nautella, Pelagibaca, Ruegeria, Thalassobius, Thiobacimonas and Tropicibacter, and the proposal o.</title>
        <authorList>
            <person name="Jeon C.O."/>
        </authorList>
    </citation>
    <scope>NUCLEOTIDE SEQUENCE [LARGE SCALE GENOMIC DNA]</scope>
    <source>
        <strain evidence="2 3">G8-12</strain>
    </source>
</reference>
<dbReference type="PROSITE" id="PS50995">
    <property type="entry name" value="HTH_MARR_2"/>
    <property type="match status" value="1"/>
</dbReference>
<keyword evidence="3" id="KW-1185">Reference proteome</keyword>
<evidence type="ECO:0000259" key="1">
    <source>
        <dbReference type="PROSITE" id="PS50995"/>
    </source>
</evidence>
<dbReference type="PANTHER" id="PTHR33164:SF57">
    <property type="entry name" value="MARR-FAMILY TRANSCRIPTIONAL REGULATOR"/>
    <property type="match status" value="1"/>
</dbReference>
<dbReference type="KEGG" id="yag:AABB28_18330"/>
<dbReference type="GO" id="GO:0006950">
    <property type="term" value="P:response to stress"/>
    <property type="evidence" value="ECO:0007669"/>
    <property type="project" value="TreeGrafter"/>
</dbReference>
<dbReference type="PANTHER" id="PTHR33164">
    <property type="entry name" value="TRANSCRIPTIONAL REGULATOR, MARR FAMILY"/>
    <property type="match status" value="1"/>
</dbReference>